<reference evidence="1 2" key="1">
    <citation type="journal article" date="2021" name="Hortic Res">
        <title>The domestication of Cucurbita argyrosperma as revealed by the genome of its wild relative.</title>
        <authorList>
            <person name="Barrera-Redondo J."/>
            <person name="Sanchez-de la Vega G."/>
            <person name="Aguirre-Liguori J.A."/>
            <person name="Castellanos-Morales G."/>
            <person name="Gutierrez-Guerrero Y.T."/>
            <person name="Aguirre-Dugua X."/>
            <person name="Aguirre-Planter E."/>
            <person name="Tenaillon M.I."/>
            <person name="Lira-Saade R."/>
            <person name="Eguiarte L.E."/>
        </authorList>
    </citation>
    <scope>NUCLEOTIDE SEQUENCE [LARGE SCALE GENOMIC DNA]</scope>
    <source>
        <strain evidence="1">JBR-2021</strain>
    </source>
</reference>
<dbReference type="EMBL" id="JAGKQH010000003">
    <property type="protein sequence ID" value="KAG6603991.1"/>
    <property type="molecule type" value="Genomic_DNA"/>
</dbReference>
<protein>
    <submittedName>
        <fullName evidence="1">Uncharacterized protein</fullName>
    </submittedName>
</protein>
<evidence type="ECO:0000313" key="2">
    <source>
        <dbReference type="Proteomes" id="UP000685013"/>
    </source>
</evidence>
<accession>A0AAV6NWL2</accession>
<dbReference type="AlphaFoldDB" id="A0AAV6NWL2"/>
<name>A0AAV6NWL2_9ROSI</name>
<feature type="non-terminal residue" evidence="1">
    <location>
        <position position="1"/>
    </location>
</feature>
<organism evidence="1 2">
    <name type="scientific">Cucurbita argyrosperma subsp. sororia</name>
    <dbReference type="NCBI Taxonomy" id="37648"/>
    <lineage>
        <taxon>Eukaryota</taxon>
        <taxon>Viridiplantae</taxon>
        <taxon>Streptophyta</taxon>
        <taxon>Embryophyta</taxon>
        <taxon>Tracheophyta</taxon>
        <taxon>Spermatophyta</taxon>
        <taxon>Magnoliopsida</taxon>
        <taxon>eudicotyledons</taxon>
        <taxon>Gunneridae</taxon>
        <taxon>Pentapetalae</taxon>
        <taxon>rosids</taxon>
        <taxon>fabids</taxon>
        <taxon>Cucurbitales</taxon>
        <taxon>Cucurbitaceae</taxon>
        <taxon>Cucurbiteae</taxon>
        <taxon>Cucurbita</taxon>
    </lineage>
</organism>
<proteinExistence type="predicted"/>
<evidence type="ECO:0000313" key="1">
    <source>
        <dbReference type="EMBL" id="KAG6603991.1"/>
    </source>
</evidence>
<comment type="caution">
    <text evidence="1">The sequence shown here is derived from an EMBL/GenBank/DDBJ whole genome shotgun (WGS) entry which is preliminary data.</text>
</comment>
<sequence>MALLGFAVTNEVRDKSLSDSLETMLEGYDENSNLGRLRYLGSFMLLLYPLGSNVVRTACCSVGIVLPVNSPSRQSRRKIKMSNRSGFCIGQKYASSWRFCRVGLVFFGAWENVKERTILFPVYYRLELRFLFVQLPATDGAEKLYTYQLHPLFLGHTILGAVSDEVVKTIATRQPEIQ</sequence>
<keyword evidence="2" id="KW-1185">Reference proteome</keyword>
<dbReference type="Proteomes" id="UP000685013">
    <property type="component" value="Chromosome 3"/>
</dbReference>
<gene>
    <name evidence="1" type="ORF">SDJN03_04600</name>
</gene>